<proteinExistence type="predicted"/>
<feature type="region of interest" description="Disordered" evidence="1">
    <location>
        <begin position="108"/>
        <end position="138"/>
    </location>
</feature>
<keyword evidence="3" id="KW-1185">Reference proteome</keyword>
<evidence type="ECO:0000313" key="3">
    <source>
        <dbReference type="Proteomes" id="UP000326601"/>
    </source>
</evidence>
<dbReference type="EMBL" id="MN098328">
    <property type="protein sequence ID" value="QFR56606.1"/>
    <property type="molecule type" value="Genomic_DNA"/>
</dbReference>
<evidence type="ECO:0000313" key="2">
    <source>
        <dbReference type="EMBL" id="QFR56606.1"/>
    </source>
</evidence>
<protein>
    <submittedName>
        <fullName evidence="2">Uncharacterized protein</fullName>
    </submittedName>
</protein>
<evidence type="ECO:0000256" key="1">
    <source>
        <dbReference type="SAM" id="MobiDB-lite"/>
    </source>
</evidence>
<sequence length="191" mass="20337">MIIPAQYQLAAKLLAAVLAIGAIAGVSWKVTSNHYENRIATINATHEAWIAKNGEEVAKKIAAANEERATAYKELSESRGKLDEGYIKNISDLRTAVAKLGNVRLQDPGYKAPTNGSGSGTGVGNPASPGSATEPYPGAGFLSQRASEFLLGQALSADTHVEELRVCKAWVDEIEAKAKAYNLNLTKQKVK</sequence>
<reference evidence="3" key="1">
    <citation type="submission" date="2019-06" db="EMBL/GenBank/DDBJ databases">
        <title>Complete genome sequence of Stenotrophomonas phage Mendera.</title>
        <authorList>
            <person name="Garza K."/>
            <person name="Newkirk H."/>
            <person name="Moreland R."/>
            <person name="Liu M."/>
            <person name="Ramsey J."/>
            <person name="Gonzalez C.F."/>
            <person name="Leavitt J."/>
        </authorList>
    </citation>
    <scope>NUCLEOTIDE SEQUENCE [LARGE SCALE GENOMIC DNA]</scope>
</reference>
<dbReference type="Proteomes" id="UP000326601">
    <property type="component" value="Segment"/>
</dbReference>
<name>A0A5P8PIQ4_9CAUD</name>
<organism evidence="2 3">
    <name type="scientific">Stenotrophomonas phage Mendera</name>
    <dbReference type="NCBI Taxonomy" id="2650877"/>
    <lineage>
        <taxon>Viruses</taxon>
        <taxon>Duplodnaviria</taxon>
        <taxon>Heunggongvirae</taxon>
        <taxon>Uroviricota</taxon>
        <taxon>Caudoviricetes</taxon>
        <taxon>Menderavirus</taxon>
        <taxon>Menderavirus mendera</taxon>
    </lineage>
</organism>
<gene>
    <name evidence="2" type="ORF">CPT_Mendera_057</name>
</gene>
<accession>A0A5P8PIQ4</accession>